<evidence type="ECO:0000313" key="2">
    <source>
        <dbReference type="EMBL" id="EDR22193.1"/>
    </source>
</evidence>
<dbReference type="OrthoDB" id="32086at2759"/>
<dbReference type="OMA" id="WHENIYE"/>
<name>B0ETK8_ENTDS</name>
<proteinExistence type="predicted"/>
<dbReference type="eggNOG" id="ENOG502R6S2">
    <property type="taxonomic scope" value="Eukaryota"/>
</dbReference>
<dbReference type="Proteomes" id="UP000008076">
    <property type="component" value="Unassembled WGS sequence"/>
</dbReference>
<organism evidence="3">
    <name type="scientific">Entamoeba dispar (strain ATCC PRA-260 / SAW760)</name>
    <dbReference type="NCBI Taxonomy" id="370354"/>
    <lineage>
        <taxon>Eukaryota</taxon>
        <taxon>Amoebozoa</taxon>
        <taxon>Evosea</taxon>
        <taxon>Archamoebae</taxon>
        <taxon>Mastigamoebida</taxon>
        <taxon>Entamoebidae</taxon>
        <taxon>Entamoeba</taxon>
    </lineage>
</organism>
<protein>
    <submittedName>
        <fullName evidence="2">Uncharacterized protein</fullName>
    </submittedName>
</protein>
<reference evidence="3" key="1">
    <citation type="submission" date="2007-12" db="EMBL/GenBank/DDBJ databases">
        <title>Annotation of Entamoeba dispar SAW760.</title>
        <authorList>
            <person name="Lorenzi H."/>
            <person name="Inman J."/>
            <person name="Schobel S."/>
            <person name="Amedeo P."/>
            <person name="Caler E."/>
        </authorList>
    </citation>
    <scope>NUCLEOTIDE SEQUENCE [LARGE SCALE GENOMIC DNA]</scope>
    <source>
        <strain evidence="3">ATCC PRA-260 / SAW760</strain>
    </source>
</reference>
<sequence>MKSEKRLQERYQEREGLKWHENIYEQLEYEKEIIEKIKRGEIKREEEEIESQVREEEETQIKVREEEEGKIKIKVIRPNQYKKVKIGIYVNGEEEIFDKKYEWEMKEGIEKIEVEKPMVEGIFDIRVMYEKKKLTEEKKYIFKEAKGQDFIHIEKVKYKENNKEIEGVKIKIEEDKSEEGDFVCIYLASNIKNENYIRKKYLENNTLMFFIPLINKGIYFLKYFRKPVREPTQFSPFIHIQRFEF</sequence>
<accession>B0ETK8</accession>
<keyword evidence="1" id="KW-0175">Coiled coil</keyword>
<dbReference type="KEGG" id="edi:EDI_129460"/>
<dbReference type="VEuPathDB" id="AmoebaDB:EDI_129460"/>
<dbReference type="AlphaFoldDB" id="B0ETK8"/>
<dbReference type="GeneID" id="5914140"/>
<dbReference type="RefSeq" id="XP_001741407.1">
    <property type="nucleotide sequence ID" value="XM_001741355.1"/>
</dbReference>
<evidence type="ECO:0000313" key="3">
    <source>
        <dbReference type="Proteomes" id="UP000008076"/>
    </source>
</evidence>
<dbReference type="EMBL" id="DS550801">
    <property type="protein sequence ID" value="EDR22193.1"/>
    <property type="molecule type" value="Genomic_DNA"/>
</dbReference>
<feature type="coiled-coil region" evidence="1">
    <location>
        <begin position="39"/>
        <end position="66"/>
    </location>
</feature>
<gene>
    <name evidence="2" type="ORF">EDI_129460</name>
</gene>
<evidence type="ECO:0000256" key="1">
    <source>
        <dbReference type="SAM" id="Coils"/>
    </source>
</evidence>
<keyword evidence="3" id="KW-1185">Reference proteome</keyword>